<gene>
    <name evidence="2" type="ORF">G1H19_21985</name>
</gene>
<sequence length="237" mass="23684">MRIKHLVVGGLAAVLLAGCGGSSTDGEAESAAPSSSDSGNGLADQTGPEVVDAAADALETAGSVRVMGSTTTAGQAGDIDLQLQGDDTAGTVTIGGDVIELVSLAGAAYIKAPASFWQSSGVPAEVLPQLDGVWVVLPPEAAAGFEDLSLAGFIDELRNPTGVVSDEVTTAEVEGTPVVEVTEDDGSVLRVAAEGEPYPLELESTGDEAGTVMFSGFGEQQTIEAPPNPLDLTTLGG</sequence>
<proteinExistence type="predicted"/>
<dbReference type="Gene3D" id="2.50.20.20">
    <property type="match status" value="1"/>
</dbReference>
<dbReference type="RefSeq" id="WP_152730372.1">
    <property type="nucleotide sequence ID" value="NZ_JAABOZ010000016.1"/>
</dbReference>
<dbReference type="Proteomes" id="UP000470470">
    <property type="component" value="Unassembled WGS sequence"/>
</dbReference>
<evidence type="ECO:0008006" key="4">
    <source>
        <dbReference type="Google" id="ProtNLM"/>
    </source>
</evidence>
<dbReference type="PROSITE" id="PS51257">
    <property type="entry name" value="PROKAR_LIPOPROTEIN"/>
    <property type="match status" value="1"/>
</dbReference>
<feature type="compositionally biased region" description="Low complexity" evidence="1">
    <location>
        <begin position="29"/>
        <end position="39"/>
    </location>
</feature>
<protein>
    <recommendedName>
        <fullName evidence="4">Lipoprotein LprG</fullName>
    </recommendedName>
</protein>
<comment type="caution">
    <text evidence="2">The sequence shown here is derived from an EMBL/GenBank/DDBJ whole genome shotgun (WGS) entry which is preliminary data.</text>
</comment>
<reference evidence="2 3" key="1">
    <citation type="submission" date="2020-02" db="EMBL/GenBank/DDBJ databases">
        <title>The whole genome sequence of CPCC 205119.</title>
        <authorList>
            <person name="Jiang Z."/>
        </authorList>
    </citation>
    <scope>NUCLEOTIDE SEQUENCE [LARGE SCALE GENOMIC DNA]</scope>
    <source>
        <strain evidence="2 3">CPCC 205119</strain>
    </source>
</reference>
<dbReference type="EMBL" id="JAAGWK010000039">
    <property type="protein sequence ID" value="NEL56642.1"/>
    <property type="molecule type" value="Genomic_DNA"/>
</dbReference>
<evidence type="ECO:0000313" key="2">
    <source>
        <dbReference type="EMBL" id="NEL56642.1"/>
    </source>
</evidence>
<keyword evidence="3" id="KW-1185">Reference proteome</keyword>
<dbReference type="AlphaFoldDB" id="A0A7K3WJZ0"/>
<evidence type="ECO:0000313" key="3">
    <source>
        <dbReference type="Proteomes" id="UP000470470"/>
    </source>
</evidence>
<feature type="region of interest" description="Disordered" evidence="1">
    <location>
        <begin position="24"/>
        <end position="46"/>
    </location>
</feature>
<name>A0A7K3WJZ0_9ACTN</name>
<organism evidence="2 3">
    <name type="scientific">Goekera deserti</name>
    <dbReference type="NCBI Taxonomy" id="2497753"/>
    <lineage>
        <taxon>Bacteria</taxon>
        <taxon>Bacillati</taxon>
        <taxon>Actinomycetota</taxon>
        <taxon>Actinomycetes</taxon>
        <taxon>Geodermatophilales</taxon>
        <taxon>Geodermatophilaceae</taxon>
        <taxon>Goekera</taxon>
    </lineage>
</organism>
<accession>A0A7K3WJZ0</accession>
<evidence type="ECO:0000256" key="1">
    <source>
        <dbReference type="SAM" id="MobiDB-lite"/>
    </source>
</evidence>